<accession>A0A975CSE1</accession>
<feature type="domain" description="PIN" evidence="1">
    <location>
        <begin position="2"/>
        <end position="81"/>
    </location>
</feature>
<protein>
    <submittedName>
        <fullName evidence="2">Toxin-antitoxin system toxin component, PIN family</fullName>
    </submittedName>
</protein>
<evidence type="ECO:0000313" key="3">
    <source>
        <dbReference type="Proteomes" id="UP000663920"/>
    </source>
</evidence>
<dbReference type="NCBIfam" id="TIGR00305">
    <property type="entry name" value="putative toxin-antitoxin system toxin component, PIN family"/>
    <property type="match status" value="1"/>
</dbReference>
<evidence type="ECO:0000313" key="2">
    <source>
        <dbReference type="EMBL" id="QTE24427.1"/>
    </source>
</evidence>
<dbReference type="PANTHER" id="PTHR34610">
    <property type="entry name" value="SSL7007 PROTEIN"/>
    <property type="match status" value="1"/>
</dbReference>
<dbReference type="Pfam" id="PF13470">
    <property type="entry name" value="PIN_3"/>
    <property type="match status" value="1"/>
</dbReference>
<keyword evidence="3" id="KW-1185">Reference proteome</keyword>
<organism evidence="2 3">
    <name type="scientific">Polaribacter cellanae</name>
    <dbReference type="NCBI Taxonomy" id="2818493"/>
    <lineage>
        <taxon>Bacteria</taxon>
        <taxon>Pseudomonadati</taxon>
        <taxon>Bacteroidota</taxon>
        <taxon>Flavobacteriia</taxon>
        <taxon>Flavobacteriales</taxon>
        <taxon>Flavobacteriaceae</taxon>
    </lineage>
</organism>
<reference evidence="2 3" key="1">
    <citation type="submission" date="2021-03" db="EMBL/GenBank/DDBJ databases">
        <title>Complete genome of Polaribacter_sp.SM13.</title>
        <authorList>
            <person name="Jeong S.W."/>
            <person name="Bae J.W."/>
        </authorList>
    </citation>
    <scope>NUCLEOTIDE SEQUENCE [LARGE SCALE GENOMIC DNA]</scope>
    <source>
        <strain evidence="2 3">SM13</strain>
    </source>
</reference>
<dbReference type="EMBL" id="CP071869">
    <property type="protein sequence ID" value="QTE24427.1"/>
    <property type="molecule type" value="Genomic_DNA"/>
</dbReference>
<name>A0A975CSE1_9FLAO</name>
<evidence type="ECO:0000259" key="1">
    <source>
        <dbReference type="Pfam" id="PF13470"/>
    </source>
</evidence>
<gene>
    <name evidence="2" type="ORF">J3359_02940</name>
</gene>
<dbReference type="AlphaFoldDB" id="A0A975CSE1"/>
<proteinExistence type="predicted"/>
<dbReference type="InterPro" id="IPR002716">
    <property type="entry name" value="PIN_dom"/>
</dbReference>
<dbReference type="InterPro" id="IPR002850">
    <property type="entry name" value="PIN_toxin-like"/>
</dbReference>
<dbReference type="RefSeq" id="WP_208080399.1">
    <property type="nucleotide sequence ID" value="NZ_CP071869.1"/>
</dbReference>
<sequence>MKITLIFSNELIGEFVEVVSRPKFKKYFSKRDIEKLLGCFDEYGKLIKVESDVKICRDEKDNFLLNLSIDSKAKYLIIGDRDLSNLR</sequence>
<dbReference type="PANTHER" id="PTHR34610:SF3">
    <property type="entry name" value="SSL7007 PROTEIN"/>
    <property type="match status" value="1"/>
</dbReference>
<dbReference type="Proteomes" id="UP000663920">
    <property type="component" value="Chromosome"/>
</dbReference>
<dbReference type="KEGG" id="pcea:J3359_02940"/>